<dbReference type="InterPro" id="IPR038078">
    <property type="entry name" value="PhoU-like_sf"/>
</dbReference>
<dbReference type="SUPFAM" id="SSF109755">
    <property type="entry name" value="PhoU-like"/>
    <property type="match status" value="1"/>
</dbReference>
<dbReference type="Gene3D" id="1.20.58.220">
    <property type="entry name" value="Phosphate transport system protein phou homolog 2, domain 2"/>
    <property type="match status" value="2"/>
</dbReference>
<comment type="subunit">
    <text evidence="3 8">Homodimer.</text>
</comment>
<dbReference type="GO" id="GO:0030643">
    <property type="term" value="P:intracellular phosphate ion homeostasis"/>
    <property type="evidence" value="ECO:0007669"/>
    <property type="project" value="InterPro"/>
</dbReference>
<dbReference type="AlphaFoldDB" id="A0A0C1UMM5"/>
<proteinExistence type="inferred from homology"/>
<dbReference type="Proteomes" id="UP000315925">
    <property type="component" value="Chromosome"/>
</dbReference>
<keyword evidence="6 8" id="KW-0592">Phosphate transport</keyword>
<dbReference type="STRING" id="1202785.A946_10815"/>
<comment type="function">
    <text evidence="7 8">Plays a role in the regulation of phosphate uptake.</text>
</comment>
<evidence type="ECO:0000256" key="1">
    <source>
        <dbReference type="ARBA" id="ARBA00004496"/>
    </source>
</evidence>
<dbReference type="InterPro" id="IPR028366">
    <property type="entry name" value="PhoU"/>
</dbReference>
<comment type="subcellular location">
    <subcellularLocation>
        <location evidence="1 8">Cytoplasm</location>
    </subcellularLocation>
</comment>
<dbReference type="RefSeq" id="WP_039722188.1">
    <property type="nucleotide sequence ID" value="NZ_CP037899.1"/>
</dbReference>
<sequence length="225" mass="25502">MITIEQIRETLLLMASIAARNLQLALKALIERNDELAKNVIKGDEDLDSLEVKIDDQIITFIATHSPVAIDCRLALVASKISSDLERIGDQAVTISRIALQLNEKPPLKSYFNIEKMAEITRKMYQEAIDSFISGNPRETLSVVREDKIVDRMNKELFGCLVKIMREDPDAIPQGLNLMLVSRAIERAADHAKNIAEEVYYLYRAKDIRHKTSLINIKKVIDETP</sequence>
<dbReference type="GO" id="GO:0005737">
    <property type="term" value="C:cytoplasm"/>
    <property type="evidence" value="ECO:0007669"/>
    <property type="project" value="UniProtKB-SubCell"/>
</dbReference>
<comment type="similarity">
    <text evidence="2 8">Belongs to the PhoU family.</text>
</comment>
<reference evidence="13" key="3">
    <citation type="submission" date="2019-03" db="EMBL/GenBank/DDBJ databases">
        <title>Complete genome of Methylacidiphilum kamchatkense Kam1.</title>
        <authorList>
            <person name="Kruse T."/>
            <person name="Murarilal Ratnadevi C."/>
            <person name="Erikstad H.-A."/>
            <person name="Birkeland N.-K."/>
        </authorList>
    </citation>
    <scope>NUCLEOTIDE SEQUENCE [LARGE SCALE GENOMIC DNA]</scope>
    <source>
        <strain evidence="13">kam1</strain>
    </source>
</reference>
<evidence type="ECO:0000256" key="3">
    <source>
        <dbReference type="ARBA" id="ARBA00011738"/>
    </source>
</evidence>
<keyword evidence="12" id="KW-1185">Reference proteome</keyword>
<protein>
    <recommendedName>
        <fullName evidence="8">Phosphate-specific transport system accessory protein PhoU</fullName>
    </recommendedName>
</protein>
<dbReference type="Pfam" id="PF01895">
    <property type="entry name" value="PhoU"/>
    <property type="match status" value="2"/>
</dbReference>
<evidence type="ECO:0000313" key="11">
    <source>
        <dbReference type="EMBL" id="QDQ41425.1"/>
    </source>
</evidence>
<dbReference type="EMBL" id="CP037899">
    <property type="protein sequence ID" value="QDQ41425.1"/>
    <property type="molecule type" value="Genomic_DNA"/>
</dbReference>
<dbReference type="PANTHER" id="PTHR42930">
    <property type="entry name" value="PHOSPHATE-SPECIFIC TRANSPORT SYSTEM ACCESSORY PROTEIN PHOU"/>
    <property type="match status" value="1"/>
</dbReference>
<dbReference type="FunFam" id="1.20.58.220:FF:000004">
    <property type="entry name" value="Phosphate-specific transport system accessory protein PhoU"/>
    <property type="match status" value="1"/>
</dbReference>
<evidence type="ECO:0000256" key="2">
    <source>
        <dbReference type="ARBA" id="ARBA00008107"/>
    </source>
</evidence>
<feature type="domain" description="PhoU" evidence="9">
    <location>
        <begin position="114"/>
        <end position="199"/>
    </location>
</feature>
<evidence type="ECO:0000256" key="6">
    <source>
        <dbReference type="ARBA" id="ARBA00022592"/>
    </source>
</evidence>
<dbReference type="GO" id="GO:0006817">
    <property type="term" value="P:phosphate ion transport"/>
    <property type="evidence" value="ECO:0007669"/>
    <property type="project" value="UniProtKB-KW"/>
</dbReference>
<evidence type="ECO:0000313" key="12">
    <source>
        <dbReference type="Proteomes" id="UP000031594"/>
    </source>
</evidence>
<dbReference type="Proteomes" id="UP000031594">
    <property type="component" value="Unassembled WGS sequence"/>
</dbReference>
<evidence type="ECO:0000256" key="5">
    <source>
        <dbReference type="ARBA" id="ARBA00022490"/>
    </source>
</evidence>
<dbReference type="PIRSF" id="PIRSF003107">
    <property type="entry name" value="PhoU"/>
    <property type="match status" value="1"/>
</dbReference>
<evidence type="ECO:0000313" key="10">
    <source>
        <dbReference type="EMBL" id="KIE57809.1"/>
    </source>
</evidence>
<dbReference type="GO" id="GO:0045936">
    <property type="term" value="P:negative regulation of phosphate metabolic process"/>
    <property type="evidence" value="ECO:0007669"/>
    <property type="project" value="InterPro"/>
</dbReference>
<feature type="domain" description="PhoU" evidence="9">
    <location>
        <begin position="12"/>
        <end position="98"/>
    </location>
</feature>
<reference evidence="10 12" key="1">
    <citation type="submission" date="2014-08" db="EMBL/GenBank/DDBJ databases">
        <title>Methylacidiphilum kamchatkense strain Kam1 draft genome sequence.</title>
        <authorList>
            <person name="Birkeland N.-K."/>
            <person name="Erikstad H.A."/>
        </authorList>
    </citation>
    <scope>NUCLEOTIDE SEQUENCE [LARGE SCALE GENOMIC DNA]</scope>
    <source>
        <strain evidence="10 12">Kam1</strain>
    </source>
</reference>
<accession>A0A0C1UMM5</accession>
<keyword evidence="4 8" id="KW-0813">Transport</keyword>
<keyword evidence="5 8" id="KW-0963">Cytoplasm</keyword>
<name>A0A0C1UMM5_9BACT</name>
<organism evidence="11 13">
    <name type="scientific">Methylacidiphilum kamchatkense Kam1</name>
    <dbReference type="NCBI Taxonomy" id="1202785"/>
    <lineage>
        <taxon>Bacteria</taxon>
        <taxon>Pseudomonadati</taxon>
        <taxon>Verrucomicrobiota</taxon>
        <taxon>Methylacidiphilae</taxon>
        <taxon>Methylacidiphilales</taxon>
        <taxon>Methylacidiphilaceae</taxon>
        <taxon>Methylacidiphilum (ex Ratnadevi et al. 2023)</taxon>
    </lineage>
</organism>
<gene>
    <name evidence="11" type="primary">phoU</name>
    <name evidence="10" type="ORF">A946_10815</name>
    <name evidence="11" type="ORF">kam1_168</name>
</gene>
<dbReference type="KEGG" id="mkc:kam1_168"/>
<reference evidence="11" key="2">
    <citation type="journal article" date="2019" name="BMC Genomics">
        <title>Complete genome sequence analysis of the thermoacidophilic verrucomicrobial methanotroph 'Candidatus Methylacidiphilum kamchatkense' strain Kam1 and comparison with its closest relatives.</title>
        <authorList>
            <person name="Kruse T."/>
            <person name="Ratnadevi C.M."/>
            <person name="Erikstad H.A."/>
            <person name="Birkeland N.K."/>
        </authorList>
    </citation>
    <scope>NUCLEOTIDE SEQUENCE</scope>
    <source>
        <strain evidence="11">Kam1</strain>
    </source>
</reference>
<dbReference type="InterPro" id="IPR026022">
    <property type="entry name" value="PhoU_dom"/>
</dbReference>
<evidence type="ECO:0000256" key="7">
    <source>
        <dbReference type="ARBA" id="ARBA00056181"/>
    </source>
</evidence>
<dbReference type="PANTHER" id="PTHR42930:SF3">
    <property type="entry name" value="PHOSPHATE-SPECIFIC TRANSPORT SYSTEM ACCESSORY PROTEIN PHOU"/>
    <property type="match status" value="1"/>
</dbReference>
<evidence type="ECO:0000259" key="9">
    <source>
        <dbReference type="Pfam" id="PF01895"/>
    </source>
</evidence>
<evidence type="ECO:0000313" key="13">
    <source>
        <dbReference type="Proteomes" id="UP000315925"/>
    </source>
</evidence>
<dbReference type="NCBIfam" id="TIGR02135">
    <property type="entry name" value="phoU_full"/>
    <property type="match status" value="1"/>
</dbReference>
<dbReference type="OrthoDB" id="9814256at2"/>
<dbReference type="EMBL" id="JQNX01000010">
    <property type="protein sequence ID" value="KIE57809.1"/>
    <property type="molecule type" value="Genomic_DNA"/>
</dbReference>
<evidence type="ECO:0000256" key="8">
    <source>
        <dbReference type="PIRNR" id="PIRNR003107"/>
    </source>
</evidence>
<evidence type="ECO:0000256" key="4">
    <source>
        <dbReference type="ARBA" id="ARBA00022448"/>
    </source>
</evidence>